<evidence type="ECO:0000313" key="4">
    <source>
        <dbReference type="EMBL" id="MRS59680.1"/>
    </source>
</evidence>
<organism evidence="4 5">
    <name type="scientific">Larkinella terrae</name>
    <dbReference type="NCBI Taxonomy" id="2025311"/>
    <lineage>
        <taxon>Bacteria</taxon>
        <taxon>Pseudomonadati</taxon>
        <taxon>Bacteroidota</taxon>
        <taxon>Cytophagia</taxon>
        <taxon>Cytophagales</taxon>
        <taxon>Spirosomataceae</taxon>
        <taxon>Larkinella</taxon>
    </lineage>
</organism>
<keyword evidence="1 2" id="KW-0597">Phosphoprotein</keyword>
<dbReference type="OrthoDB" id="673187at2"/>
<evidence type="ECO:0000313" key="5">
    <source>
        <dbReference type="Proteomes" id="UP000441754"/>
    </source>
</evidence>
<evidence type="ECO:0000256" key="1">
    <source>
        <dbReference type="ARBA" id="ARBA00022553"/>
    </source>
</evidence>
<dbReference type="InterPro" id="IPR011006">
    <property type="entry name" value="CheY-like_superfamily"/>
</dbReference>
<dbReference type="Proteomes" id="UP000441754">
    <property type="component" value="Unassembled WGS sequence"/>
</dbReference>
<dbReference type="Gene3D" id="3.40.50.2300">
    <property type="match status" value="1"/>
</dbReference>
<proteinExistence type="predicted"/>
<dbReference type="SMART" id="SM00448">
    <property type="entry name" value="REC"/>
    <property type="match status" value="1"/>
</dbReference>
<dbReference type="PANTHER" id="PTHR44591">
    <property type="entry name" value="STRESS RESPONSE REGULATOR PROTEIN 1"/>
    <property type="match status" value="1"/>
</dbReference>
<dbReference type="AlphaFoldDB" id="A0A7K0ECI5"/>
<dbReference type="PANTHER" id="PTHR44591:SF3">
    <property type="entry name" value="RESPONSE REGULATORY DOMAIN-CONTAINING PROTEIN"/>
    <property type="match status" value="1"/>
</dbReference>
<gene>
    <name evidence="4" type="ORF">GJJ30_00135</name>
</gene>
<dbReference type="GO" id="GO:0000160">
    <property type="term" value="P:phosphorelay signal transduction system"/>
    <property type="evidence" value="ECO:0007669"/>
    <property type="project" value="InterPro"/>
</dbReference>
<dbReference type="SUPFAM" id="SSF52172">
    <property type="entry name" value="CheY-like"/>
    <property type="match status" value="1"/>
</dbReference>
<dbReference type="InterPro" id="IPR050595">
    <property type="entry name" value="Bact_response_regulator"/>
</dbReference>
<protein>
    <submittedName>
        <fullName evidence="4">Response regulator</fullName>
    </submittedName>
</protein>
<accession>A0A7K0ECI5</accession>
<feature type="domain" description="Response regulatory" evidence="3">
    <location>
        <begin position="1"/>
        <end position="123"/>
    </location>
</feature>
<feature type="modified residue" description="4-aspartylphosphate" evidence="2">
    <location>
        <position position="56"/>
    </location>
</feature>
<sequence>MVYIVDDGADYRFLVQQVFTLFLPQHPVRFFADGANLVDALNSLTRDVWPEVIVLDVDMPRLDGFQTLVHLKQHSDWQSVPVVMMTNRTDRDYQQESFRLGASAFVPKPMDLLGIKTVMTQLCERSGDFASLPRLNQPAA</sequence>
<evidence type="ECO:0000256" key="2">
    <source>
        <dbReference type="PROSITE-ProRule" id="PRU00169"/>
    </source>
</evidence>
<dbReference type="PROSITE" id="PS50110">
    <property type="entry name" value="RESPONSE_REGULATORY"/>
    <property type="match status" value="1"/>
</dbReference>
<evidence type="ECO:0000259" key="3">
    <source>
        <dbReference type="PROSITE" id="PS50110"/>
    </source>
</evidence>
<dbReference type="EMBL" id="WJXZ01000001">
    <property type="protein sequence ID" value="MRS59680.1"/>
    <property type="molecule type" value="Genomic_DNA"/>
</dbReference>
<name>A0A7K0ECI5_9BACT</name>
<dbReference type="Pfam" id="PF00072">
    <property type="entry name" value="Response_reg"/>
    <property type="match status" value="1"/>
</dbReference>
<dbReference type="RefSeq" id="WP_154171899.1">
    <property type="nucleotide sequence ID" value="NZ_WJXZ01000001.1"/>
</dbReference>
<reference evidence="4 5" key="1">
    <citation type="journal article" date="2018" name="Antonie Van Leeuwenhoek">
        <title>Larkinella terrae sp. nov., isolated from soil on Jeju Island, South Korea.</title>
        <authorList>
            <person name="Ten L.N."/>
            <person name="Jeon J."/>
            <person name="Park S.J."/>
            <person name="Park S."/>
            <person name="Lee S.Y."/>
            <person name="Kim M.K."/>
            <person name="Jung H.Y."/>
        </authorList>
    </citation>
    <scope>NUCLEOTIDE SEQUENCE [LARGE SCALE GENOMIC DNA]</scope>
    <source>
        <strain evidence="4 5">KCTC 52001</strain>
    </source>
</reference>
<keyword evidence="5" id="KW-1185">Reference proteome</keyword>
<comment type="caution">
    <text evidence="4">The sequence shown here is derived from an EMBL/GenBank/DDBJ whole genome shotgun (WGS) entry which is preliminary data.</text>
</comment>
<dbReference type="InterPro" id="IPR001789">
    <property type="entry name" value="Sig_transdc_resp-reg_receiver"/>
</dbReference>